<feature type="domain" description="Fe2OG dioxygenase" evidence="2">
    <location>
        <begin position="124"/>
        <end position="225"/>
    </location>
</feature>
<comment type="caution">
    <text evidence="3">The sequence shown here is derived from an EMBL/GenBank/DDBJ whole genome shotgun (WGS) entry which is preliminary data.</text>
</comment>
<organism evidence="3 4">
    <name type="scientific">Riccia fluitans</name>
    <dbReference type="NCBI Taxonomy" id="41844"/>
    <lineage>
        <taxon>Eukaryota</taxon>
        <taxon>Viridiplantae</taxon>
        <taxon>Streptophyta</taxon>
        <taxon>Embryophyta</taxon>
        <taxon>Marchantiophyta</taxon>
        <taxon>Marchantiopsida</taxon>
        <taxon>Marchantiidae</taxon>
        <taxon>Marchantiales</taxon>
        <taxon>Ricciaceae</taxon>
        <taxon>Riccia</taxon>
    </lineage>
</organism>
<sequence>MSTMSARILTPMMTMIDRDRWPEHEQDAGSYSDFDQKDEEELVTEGPIFHLRQLMASTPERFTNDYTFLSTHSPACEAWPGHQRRRPHCLTAGPSESELTNSLWPTGLAELIKEISARLGYDGIALDVRPYKLLLYGPGGHFVKHRDTEKEDRIFATSVIQLPSLHRGGELVVYKVDVNNPVTYYFGQKTGKAPYACHYAVNYADAEHAVQQITEGYRIAIVYSI</sequence>
<dbReference type="Gene3D" id="2.60.120.620">
    <property type="entry name" value="q2cbj1_9rhob like domain"/>
    <property type="match status" value="1"/>
</dbReference>
<keyword evidence="4" id="KW-1185">Reference proteome</keyword>
<dbReference type="PANTHER" id="PTHR33099:SF7">
    <property type="entry name" value="MYND-TYPE DOMAIN-CONTAINING PROTEIN"/>
    <property type="match status" value="1"/>
</dbReference>
<dbReference type="InterPro" id="IPR005123">
    <property type="entry name" value="Oxoglu/Fe-dep_dioxygenase_dom"/>
</dbReference>
<dbReference type="Proteomes" id="UP001605036">
    <property type="component" value="Unassembled WGS sequence"/>
</dbReference>
<evidence type="ECO:0000313" key="3">
    <source>
        <dbReference type="EMBL" id="KAL2613099.1"/>
    </source>
</evidence>
<reference evidence="3 4" key="1">
    <citation type="submission" date="2024-09" db="EMBL/GenBank/DDBJ databases">
        <title>Chromosome-scale assembly of Riccia fluitans.</title>
        <authorList>
            <person name="Paukszto L."/>
            <person name="Sawicki J."/>
            <person name="Karawczyk K."/>
            <person name="Piernik-Szablinska J."/>
            <person name="Szczecinska M."/>
            <person name="Mazdziarz M."/>
        </authorList>
    </citation>
    <scope>NUCLEOTIDE SEQUENCE [LARGE SCALE GENOMIC DNA]</scope>
    <source>
        <strain evidence="3">Rf_01</strain>
        <tissue evidence="3">Aerial parts of the thallus</tissue>
    </source>
</reference>
<evidence type="ECO:0000256" key="1">
    <source>
        <dbReference type="RuleBase" id="RU003682"/>
    </source>
</evidence>
<keyword evidence="1" id="KW-0408">Iron</keyword>
<dbReference type="AlphaFoldDB" id="A0ABD1XVW9"/>
<name>A0ABD1XVW9_9MARC</name>
<dbReference type="GO" id="GO:0046872">
    <property type="term" value="F:metal ion binding"/>
    <property type="evidence" value="ECO:0007669"/>
    <property type="project" value="UniProtKB-KW"/>
</dbReference>
<comment type="similarity">
    <text evidence="1">Belongs to the iron/ascorbate-dependent oxidoreductase family.</text>
</comment>
<gene>
    <name evidence="3" type="ORF">R1flu_024791</name>
</gene>
<evidence type="ECO:0000313" key="4">
    <source>
        <dbReference type="Proteomes" id="UP001605036"/>
    </source>
</evidence>
<keyword evidence="1" id="KW-0560">Oxidoreductase</keyword>
<accession>A0ABD1XVW9</accession>
<dbReference type="EMBL" id="JBHFFA010000007">
    <property type="protein sequence ID" value="KAL2613099.1"/>
    <property type="molecule type" value="Genomic_DNA"/>
</dbReference>
<proteinExistence type="inferred from homology"/>
<dbReference type="GO" id="GO:0016491">
    <property type="term" value="F:oxidoreductase activity"/>
    <property type="evidence" value="ECO:0007669"/>
    <property type="project" value="UniProtKB-KW"/>
</dbReference>
<protein>
    <recommendedName>
        <fullName evidence="2">Fe2OG dioxygenase domain-containing protein</fullName>
    </recommendedName>
</protein>
<keyword evidence="1" id="KW-0479">Metal-binding</keyword>
<evidence type="ECO:0000259" key="2">
    <source>
        <dbReference type="PROSITE" id="PS51471"/>
    </source>
</evidence>
<dbReference type="PANTHER" id="PTHR33099">
    <property type="entry name" value="FE2OG DIOXYGENASE DOMAIN-CONTAINING PROTEIN"/>
    <property type="match status" value="1"/>
</dbReference>
<dbReference type="PROSITE" id="PS51471">
    <property type="entry name" value="FE2OG_OXY"/>
    <property type="match status" value="1"/>
</dbReference>